<dbReference type="EMBL" id="JACOPO010000002">
    <property type="protein sequence ID" value="MBC5722060.1"/>
    <property type="molecule type" value="Genomic_DNA"/>
</dbReference>
<gene>
    <name evidence="1" type="ORF">H8S11_04430</name>
</gene>
<dbReference type="RefSeq" id="WP_186852322.1">
    <property type="nucleotide sequence ID" value="NZ_JACOPO010000002.1"/>
</dbReference>
<sequence length="99" mass="11377">MTTGLTKRQKTTAIFFDEQGDMIEVQTHNTDLKNRLAEYALKYPQECCQADDDEQGGLTFEIRKGRLSFRLTALYSKERCQKCSNLAKKHTENLKGAQK</sequence>
<reference evidence="1" key="1">
    <citation type="submission" date="2020-08" db="EMBL/GenBank/DDBJ databases">
        <title>Genome public.</title>
        <authorList>
            <person name="Liu C."/>
            <person name="Sun Q."/>
        </authorList>
    </citation>
    <scope>NUCLEOTIDE SEQUENCE</scope>
    <source>
        <strain evidence="1">NSJ-23</strain>
    </source>
</reference>
<name>A0A8J6M2L8_9FIRM</name>
<protein>
    <submittedName>
        <fullName evidence="1">Uncharacterized protein</fullName>
    </submittedName>
</protein>
<comment type="caution">
    <text evidence="1">The sequence shown here is derived from an EMBL/GenBank/DDBJ whole genome shotgun (WGS) entry which is preliminary data.</text>
</comment>
<keyword evidence="2" id="KW-1185">Reference proteome</keyword>
<dbReference type="Proteomes" id="UP000628736">
    <property type="component" value="Unassembled WGS sequence"/>
</dbReference>
<accession>A0A8J6M2L8</accession>
<evidence type="ECO:0000313" key="2">
    <source>
        <dbReference type="Proteomes" id="UP000628736"/>
    </source>
</evidence>
<organism evidence="1 2">
    <name type="scientific">Flintibacter hominis</name>
    <dbReference type="NCBI Taxonomy" id="2763048"/>
    <lineage>
        <taxon>Bacteria</taxon>
        <taxon>Bacillati</taxon>
        <taxon>Bacillota</taxon>
        <taxon>Clostridia</taxon>
        <taxon>Eubacteriales</taxon>
        <taxon>Flintibacter</taxon>
    </lineage>
</organism>
<evidence type="ECO:0000313" key="1">
    <source>
        <dbReference type="EMBL" id="MBC5722060.1"/>
    </source>
</evidence>
<proteinExistence type="predicted"/>
<dbReference type="AlphaFoldDB" id="A0A8J6M2L8"/>